<name>A0AAW2FNY4_9HYME</name>
<dbReference type="EMBL" id="JADYXP020000010">
    <property type="protein sequence ID" value="KAL0115837.1"/>
    <property type="molecule type" value="Genomic_DNA"/>
</dbReference>
<feature type="region of interest" description="Disordered" evidence="1">
    <location>
        <begin position="31"/>
        <end position="70"/>
    </location>
</feature>
<evidence type="ECO:0000313" key="2">
    <source>
        <dbReference type="EMBL" id="KAL0115837.1"/>
    </source>
</evidence>
<organism evidence="2 3">
    <name type="scientific">Cardiocondyla obscurior</name>
    <dbReference type="NCBI Taxonomy" id="286306"/>
    <lineage>
        <taxon>Eukaryota</taxon>
        <taxon>Metazoa</taxon>
        <taxon>Ecdysozoa</taxon>
        <taxon>Arthropoda</taxon>
        <taxon>Hexapoda</taxon>
        <taxon>Insecta</taxon>
        <taxon>Pterygota</taxon>
        <taxon>Neoptera</taxon>
        <taxon>Endopterygota</taxon>
        <taxon>Hymenoptera</taxon>
        <taxon>Apocrita</taxon>
        <taxon>Aculeata</taxon>
        <taxon>Formicoidea</taxon>
        <taxon>Formicidae</taxon>
        <taxon>Myrmicinae</taxon>
        <taxon>Cardiocondyla</taxon>
    </lineage>
</organism>
<evidence type="ECO:0000313" key="3">
    <source>
        <dbReference type="Proteomes" id="UP001430953"/>
    </source>
</evidence>
<keyword evidence="3" id="KW-1185">Reference proteome</keyword>
<accession>A0AAW2FNY4</accession>
<dbReference type="AlphaFoldDB" id="A0AAW2FNY4"/>
<gene>
    <name evidence="2" type="ORF">PUN28_011010</name>
</gene>
<dbReference type="Proteomes" id="UP001430953">
    <property type="component" value="Unassembled WGS sequence"/>
</dbReference>
<feature type="compositionally biased region" description="Basic and acidic residues" evidence="1">
    <location>
        <begin position="37"/>
        <end position="54"/>
    </location>
</feature>
<sequence length="70" mass="8119">MRETRYVCVCVTWRDCCRQYNNTTCVTRPARFSQEGRGGREGREGGYAGARRDSDDEGVDFEQTLKSRQF</sequence>
<protein>
    <submittedName>
        <fullName evidence="2">Uncharacterized protein</fullName>
    </submittedName>
</protein>
<comment type="caution">
    <text evidence="2">The sequence shown here is derived from an EMBL/GenBank/DDBJ whole genome shotgun (WGS) entry which is preliminary data.</text>
</comment>
<evidence type="ECO:0000256" key="1">
    <source>
        <dbReference type="SAM" id="MobiDB-lite"/>
    </source>
</evidence>
<proteinExistence type="predicted"/>
<reference evidence="2 3" key="1">
    <citation type="submission" date="2023-03" db="EMBL/GenBank/DDBJ databases">
        <title>High recombination rates correlate with genetic variation in Cardiocondyla obscurior ants.</title>
        <authorList>
            <person name="Errbii M."/>
        </authorList>
    </citation>
    <scope>NUCLEOTIDE SEQUENCE [LARGE SCALE GENOMIC DNA]</scope>
    <source>
        <strain evidence="2">Alpha-2009</strain>
        <tissue evidence="2">Whole body</tissue>
    </source>
</reference>